<gene>
    <name evidence="1" type="ORF">ACFQDO_06490</name>
</gene>
<accession>A0ABW1JD07</accession>
<protein>
    <recommendedName>
        <fullName evidence="3">SMC-Scp complex subunit ScpB</fullName>
    </recommendedName>
</protein>
<keyword evidence="2" id="KW-1185">Reference proteome</keyword>
<evidence type="ECO:0000313" key="1">
    <source>
        <dbReference type="EMBL" id="MFC6006777.1"/>
    </source>
</evidence>
<organism evidence="1 2">
    <name type="scientific">Angustibacter luteus</name>
    <dbReference type="NCBI Taxonomy" id="658456"/>
    <lineage>
        <taxon>Bacteria</taxon>
        <taxon>Bacillati</taxon>
        <taxon>Actinomycetota</taxon>
        <taxon>Actinomycetes</taxon>
        <taxon>Kineosporiales</taxon>
        <taxon>Kineosporiaceae</taxon>
    </lineage>
</organism>
<reference evidence="2" key="1">
    <citation type="journal article" date="2019" name="Int. J. Syst. Evol. Microbiol.">
        <title>The Global Catalogue of Microorganisms (GCM) 10K type strain sequencing project: providing services to taxonomists for standard genome sequencing and annotation.</title>
        <authorList>
            <consortium name="The Broad Institute Genomics Platform"/>
            <consortium name="The Broad Institute Genome Sequencing Center for Infectious Disease"/>
            <person name="Wu L."/>
            <person name="Ma J."/>
        </authorList>
    </citation>
    <scope>NUCLEOTIDE SEQUENCE [LARGE SCALE GENOMIC DNA]</scope>
    <source>
        <strain evidence="2">KACC 14249</strain>
    </source>
</reference>
<evidence type="ECO:0000313" key="2">
    <source>
        <dbReference type="Proteomes" id="UP001596189"/>
    </source>
</evidence>
<dbReference type="EMBL" id="JBHSRD010000003">
    <property type="protein sequence ID" value="MFC6006777.1"/>
    <property type="molecule type" value="Genomic_DNA"/>
</dbReference>
<dbReference type="RefSeq" id="WP_345718251.1">
    <property type="nucleotide sequence ID" value="NZ_BAABFP010000008.1"/>
</dbReference>
<dbReference type="Proteomes" id="UP001596189">
    <property type="component" value="Unassembled WGS sequence"/>
</dbReference>
<comment type="caution">
    <text evidence="1">The sequence shown here is derived from an EMBL/GenBank/DDBJ whole genome shotgun (WGS) entry which is preliminary data.</text>
</comment>
<name>A0ABW1JD07_9ACTN</name>
<sequence>MTDTEDALRDAPLDDEITLVGDLVVAATSHDGPLSQAEIDHALGLD</sequence>
<evidence type="ECO:0008006" key="3">
    <source>
        <dbReference type="Google" id="ProtNLM"/>
    </source>
</evidence>
<proteinExistence type="predicted"/>